<dbReference type="RefSeq" id="WP_340522246.1">
    <property type="nucleotide sequence ID" value="NZ_FMSH01000105.1"/>
</dbReference>
<dbReference type="Pfam" id="PF00480">
    <property type="entry name" value="ROK"/>
    <property type="match status" value="1"/>
</dbReference>
<dbReference type="InterPro" id="IPR036390">
    <property type="entry name" value="WH_DNA-bd_sf"/>
</dbReference>
<name>A0A1K0ICQ2_CUPNE</name>
<proteinExistence type="inferred from homology"/>
<dbReference type="Gene3D" id="3.30.420.40">
    <property type="match status" value="2"/>
</dbReference>
<protein>
    <submittedName>
        <fullName evidence="2">Transcriptional regulator NagC family</fullName>
    </submittedName>
</protein>
<dbReference type="PANTHER" id="PTHR18964:SF149">
    <property type="entry name" value="BIFUNCTIONAL UDP-N-ACETYLGLUCOSAMINE 2-EPIMERASE_N-ACETYLMANNOSAMINE KINASE"/>
    <property type="match status" value="1"/>
</dbReference>
<accession>A0A1K0ICQ2</accession>
<comment type="similarity">
    <text evidence="1">Belongs to the ROK (NagC/XylR) family.</text>
</comment>
<dbReference type="InterPro" id="IPR036388">
    <property type="entry name" value="WH-like_DNA-bd_sf"/>
</dbReference>
<gene>
    <name evidence="2" type="primary">frcR</name>
    <name evidence="2" type="ORF">CNECB9_1930002</name>
</gene>
<dbReference type="EMBL" id="FMSH01000105">
    <property type="protein sequence ID" value="SCU74635.1"/>
    <property type="molecule type" value="Genomic_DNA"/>
</dbReference>
<evidence type="ECO:0000313" key="2">
    <source>
        <dbReference type="EMBL" id="SCU74635.1"/>
    </source>
</evidence>
<dbReference type="AlphaFoldDB" id="A0A1K0ICQ2"/>
<dbReference type="Gene3D" id="1.10.10.10">
    <property type="entry name" value="Winged helix-like DNA-binding domain superfamily/Winged helix DNA-binding domain"/>
    <property type="match status" value="1"/>
</dbReference>
<dbReference type="SUPFAM" id="SSF53067">
    <property type="entry name" value="Actin-like ATPase domain"/>
    <property type="match status" value="1"/>
</dbReference>
<dbReference type="InterPro" id="IPR043129">
    <property type="entry name" value="ATPase_NBD"/>
</dbReference>
<evidence type="ECO:0000256" key="1">
    <source>
        <dbReference type="ARBA" id="ARBA00006479"/>
    </source>
</evidence>
<reference evidence="2" key="1">
    <citation type="submission" date="2016-09" db="EMBL/GenBank/DDBJ databases">
        <authorList>
            <person name="Capua I."/>
            <person name="De Benedictis P."/>
            <person name="Joannis T."/>
            <person name="Lombin L.H."/>
            <person name="Cattoli G."/>
        </authorList>
    </citation>
    <scope>NUCLEOTIDE SEQUENCE</scope>
    <source>
        <strain evidence="2">B9</strain>
    </source>
</reference>
<organism evidence="2">
    <name type="scientific">Cupriavidus necator</name>
    <name type="common">Alcaligenes eutrophus</name>
    <name type="synonym">Ralstonia eutropha</name>
    <dbReference type="NCBI Taxonomy" id="106590"/>
    <lineage>
        <taxon>Bacteria</taxon>
        <taxon>Pseudomonadati</taxon>
        <taxon>Pseudomonadota</taxon>
        <taxon>Betaproteobacteria</taxon>
        <taxon>Burkholderiales</taxon>
        <taxon>Burkholderiaceae</taxon>
        <taxon>Cupriavidus</taxon>
    </lineage>
</organism>
<dbReference type="InterPro" id="IPR000600">
    <property type="entry name" value="ROK"/>
</dbReference>
<dbReference type="SUPFAM" id="SSF46785">
    <property type="entry name" value="Winged helix' DNA-binding domain"/>
    <property type="match status" value="1"/>
</dbReference>
<dbReference type="PANTHER" id="PTHR18964">
    <property type="entry name" value="ROK (REPRESSOR, ORF, KINASE) FAMILY"/>
    <property type="match status" value="1"/>
</dbReference>
<sequence length="422" mass="44285">MTTSKAGRGVNSASLRLYNERALLLALRRAGEASKADLARMAQLTNTAVGSIVQTLSEEGLVEQSGRRTEGQRGQPASLIRLQPKGAFGLGVRLDRGSIEVVMVDFAGHILASRAHQLVLPHPDQALDLVRHDIAELRALLTPAEQKRLLGIGVAQPYNLGAWLRELDVQGAAFQASFRAWDQADFPALLNAATGLPVFGENDGTAAAVAELFYGRHHAQHFLYVFLGPAIGGGVVLNGDCVRGVSGNAGDIAMMPVPPSTLPSAPGAAGTGKRRDILISRASLNALTRHLRHHGVVVNGHADLQRQVELGHPAVEEWIADCVDALAPALQSALAVLDVPLVIFDADIDGGLVATLIARLQQALDESAPEARAPATVVRGCFGANAGAVGAASLPMFMNFSPRAELLRGASAIVPEASHAIV</sequence>